<dbReference type="InterPro" id="IPR038577">
    <property type="entry name" value="GT10-like_C_sf"/>
</dbReference>
<evidence type="ECO:0000256" key="5">
    <source>
        <dbReference type="ARBA" id="ARBA00022679"/>
    </source>
</evidence>
<keyword evidence="5 12" id="KW-0808">Transferase</keyword>
<evidence type="ECO:0000256" key="1">
    <source>
        <dbReference type="ARBA" id="ARBA00004447"/>
    </source>
</evidence>
<dbReference type="Proteomes" id="UP000218231">
    <property type="component" value="Unassembled WGS sequence"/>
</dbReference>
<evidence type="ECO:0000256" key="2">
    <source>
        <dbReference type="ARBA" id="ARBA00004922"/>
    </source>
</evidence>
<keyword evidence="9 12" id="KW-0333">Golgi apparatus</keyword>
<evidence type="ECO:0000259" key="13">
    <source>
        <dbReference type="Pfam" id="PF00852"/>
    </source>
</evidence>
<organism evidence="15 16">
    <name type="scientific">Diploscapter pachys</name>
    <dbReference type="NCBI Taxonomy" id="2018661"/>
    <lineage>
        <taxon>Eukaryota</taxon>
        <taxon>Metazoa</taxon>
        <taxon>Ecdysozoa</taxon>
        <taxon>Nematoda</taxon>
        <taxon>Chromadorea</taxon>
        <taxon>Rhabditida</taxon>
        <taxon>Rhabditina</taxon>
        <taxon>Rhabditomorpha</taxon>
        <taxon>Rhabditoidea</taxon>
        <taxon>Rhabditidae</taxon>
        <taxon>Diploscapter</taxon>
    </lineage>
</organism>
<evidence type="ECO:0000256" key="7">
    <source>
        <dbReference type="ARBA" id="ARBA00022968"/>
    </source>
</evidence>
<feature type="domain" description="Fucosyltransferase C-terminal" evidence="13">
    <location>
        <begin position="229"/>
        <end position="390"/>
    </location>
</feature>
<proteinExistence type="inferred from homology"/>
<evidence type="ECO:0000256" key="9">
    <source>
        <dbReference type="ARBA" id="ARBA00023034"/>
    </source>
</evidence>
<keyword evidence="7" id="KW-0735">Signal-anchor</keyword>
<keyword evidence="4 12" id="KW-0328">Glycosyltransferase</keyword>
<evidence type="ECO:0000256" key="8">
    <source>
        <dbReference type="ARBA" id="ARBA00022989"/>
    </source>
</evidence>
<accession>A0A2A2LX69</accession>
<dbReference type="Pfam" id="PF17039">
    <property type="entry name" value="Glyco_tran_10_N"/>
    <property type="match status" value="1"/>
</dbReference>
<evidence type="ECO:0000256" key="4">
    <source>
        <dbReference type="ARBA" id="ARBA00022676"/>
    </source>
</evidence>
<evidence type="ECO:0000313" key="15">
    <source>
        <dbReference type="EMBL" id="PAV90789.1"/>
    </source>
</evidence>
<comment type="pathway">
    <text evidence="2">Protein modification; protein glycosylation.</text>
</comment>
<reference evidence="15 16" key="1">
    <citation type="journal article" date="2017" name="Curr. Biol.">
        <title>Genome architecture and evolution of a unichromosomal asexual nematode.</title>
        <authorList>
            <person name="Fradin H."/>
            <person name="Zegar C."/>
            <person name="Gutwein M."/>
            <person name="Lucas J."/>
            <person name="Kovtun M."/>
            <person name="Corcoran D."/>
            <person name="Baugh L.R."/>
            <person name="Kiontke K."/>
            <person name="Gunsalus K."/>
            <person name="Fitch D.H."/>
            <person name="Piano F."/>
        </authorList>
    </citation>
    <scope>NUCLEOTIDE SEQUENCE [LARGE SCALE GENOMIC DNA]</scope>
    <source>
        <strain evidence="15">PF1309</strain>
    </source>
</reference>
<dbReference type="InterPro" id="IPR055270">
    <property type="entry name" value="Glyco_tran_10_C"/>
</dbReference>
<dbReference type="Gene3D" id="3.40.50.11660">
    <property type="entry name" value="Glycosyl transferase family 10, C-terminal domain"/>
    <property type="match status" value="1"/>
</dbReference>
<evidence type="ECO:0000256" key="11">
    <source>
        <dbReference type="ARBA" id="ARBA00023180"/>
    </source>
</evidence>
<evidence type="ECO:0000256" key="3">
    <source>
        <dbReference type="ARBA" id="ARBA00008919"/>
    </source>
</evidence>
<dbReference type="GO" id="GO:0008417">
    <property type="term" value="F:fucosyltransferase activity"/>
    <property type="evidence" value="ECO:0007669"/>
    <property type="project" value="InterPro"/>
</dbReference>
<evidence type="ECO:0000313" key="16">
    <source>
        <dbReference type="Proteomes" id="UP000218231"/>
    </source>
</evidence>
<dbReference type="PANTHER" id="PTHR48438">
    <property type="entry name" value="ALPHA-(1,3)-FUCOSYLTRANSFERASE C-RELATED"/>
    <property type="match status" value="1"/>
</dbReference>
<keyword evidence="16" id="KW-1185">Reference proteome</keyword>
<comment type="caution">
    <text evidence="15">The sequence shown here is derived from an EMBL/GenBank/DDBJ whole genome shotgun (WGS) entry which is preliminary data.</text>
</comment>
<keyword evidence="11" id="KW-0325">Glycoprotein</keyword>
<dbReference type="EMBL" id="LIAE01006351">
    <property type="protein sequence ID" value="PAV90789.1"/>
    <property type="molecule type" value="Genomic_DNA"/>
</dbReference>
<sequence>MRDVDFHCITKSMRANVSANTNTPLQMEASYRSVLIYNFEDEMKDPLLTSTINPLEPDYDFEDQPDDDKFYFKMGPKGKENESFYIEDVLTIMKIPLKRRLTCKAKQNAKPKMILSWGTDHGMKNLEGCRDWNCLVINDKSKLNEADAVLLENGDPVFRRRDKDQYVIYFNEESPKNSLPYRTIILDLFNFSLGYRHDTIGAFPRGYTVKLAPQSRRKPPLYDENLVGGKTKGAAWFVSQCRTSSRRENIIKKLQKHFPVDVYGNCGKLKCPRNSPCEKMLDTDYHFYIAFENSICKDYITEKLWNFGYQREIIPIVLKRSIVKPYVPPNSFIAADDFRSVTDLAHYLNYLIKNKTAYTEYFNWRSDYKVVSLDGKIHDALERPWGFCQVGNRELCLYNFNKWTDESCENDGDLAERIFNVTLYDVINDRFGGV</sequence>
<evidence type="ECO:0000256" key="12">
    <source>
        <dbReference type="RuleBase" id="RU003832"/>
    </source>
</evidence>
<keyword evidence="10" id="KW-0472">Membrane</keyword>
<dbReference type="SUPFAM" id="SSF53756">
    <property type="entry name" value="UDP-Glycosyltransferase/glycogen phosphorylase"/>
    <property type="match status" value="1"/>
</dbReference>
<dbReference type="InterPro" id="IPR001503">
    <property type="entry name" value="Glyco_trans_10"/>
</dbReference>
<dbReference type="STRING" id="2018661.A0A2A2LX69"/>
<feature type="domain" description="Fucosyltransferase N-terminal" evidence="14">
    <location>
        <begin position="110"/>
        <end position="199"/>
    </location>
</feature>
<dbReference type="OrthoDB" id="427096at2759"/>
<evidence type="ECO:0000256" key="6">
    <source>
        <dbReference type="ARBA" id="ARBA00022692"/>
    </source>
</evidence>
<dbReference type="GO" id="GO:0032580">
    <property type="term" value="C:Golgi cisterna membrane"/>
    <property type="evidence" value="ECO:0007669"/>
    <property type="project" value="UniProtKB-SubCell"/>
</dbReference>
<comment type="subcellular location">
    <subcellularLocation>
        <location evidence="1 12">Golgi apparatus</location>
        <location evidence="1 12">Golgi stack membrane</location>
        <topology evidence="1 12">Single-pass type II membrane protein</topology>
    </subcellularLocation>
</comment>
<dbReference type="UniPathway" id="UPA00378"/>
<protein>
    <recommendedName>
        <fullName evidence="12">Fucosyltransferase</fullName>
        <ecNumber evidence="12">2.4.1.-</ecNumber>
    </recommendedName>
</protein>
<dbReference type="FunFam" id="3.40.50.11660:FF:000004">
    <property type="entry name" value="Glycoprotein 3-alpha-L-fucosyltransferase A"/>
    <property type="match status" value="1"/>
</dbReference>
<dbReference type="AlphaFoldDB" id="A0A2A2LX69"/>
<name>A0A2A2LX69_9BILA</name>
<dbReference type="EC" id="2.4.1.-" evidence="12"/>
<dbReference type="InterPro" id="IPR031481">
    <property type="entry name" value="Glyco_tran_10_N"/>
</dbReference>
<keyword evidence="8" id="KW-1133">Transmembrane helix</keyword>
<keyword evidence="6 12" id="KW-0812">Transmembrane</keyword>
<comment type="similarity">
    <text evidence="3 12">Belongs to the glycosyltransferase 10 family.</text>
</comment>
<evidence type="ECO:0000256" key="10">
    <source>
        <dbReference type="ARBA" id="ARBA00023136"/>
    </source>
</evidence>
<evidence type="ECO:0000259" key="14">
    <source>
        <dbReference type="Pfam" id="PF17039"/>
    </source>
</evidence>
<dbReference type="Pfam" id="PF00852">
    <property type="entry name" value="Glyco_transf_10"/>
    <property type="match status" value="1"/>
</dbReference>
<dbReference type="PANTHER" id="PTHR48438:SF1">
    <property type="entry name" value="ALPHA-(1,3)-FUCOSYLTRANSFERASE C-RELATED"/>
    <property type="match status" value="1"/>
</dbReference>
<gene>
    <name evidence="15" type="ORF">WR25_06241</name>
</gene>